<dbReference type="Proteomes" id="UP001447008">
    <property type="component" value="Unassembled WGS sequence"/>
</dbReference>
<accession>A0ABU9MW59</accession>
<evidence type="ECO:0000313" key="2">
    <source>
        <dbReference type="Proteomes" id="UP001447008"/>
    </source>
</evidence>
<name>A0ABU9MW59_9GAMM</name>
<dbReference type="RefSeq" id="WP_342678196.1">
    <property type="nucleotide sequence ID" value="NZ_JBCGCU010000008.1"/>
</dbReference>
<reference evidence="1 2" key="1">
    <citation type="submission" date="2024-03" db="EMBL/GenBank/DDBJ databases">
        <title>Pseudoalteromonas qingdaonensis sp. nov., isolated from the intestines of marine benthic organisms.</title>
        <authorList>
            <person name="Lin X."/>
            <person name="Fang S."/>
            <person name="Hu X."/>
        </authorList>
    </citation>
    <scope>NUCLEOTIDE SEQUENCE [LARGE SCALE GENOMIC DNA]</scope>
    <source>
        <strain evidence="1 2">YIC-827</strain>
    </source>
</reference>
<dbReference type="EMBL" id="JBCGCU010000008">
    <property type="protein sequence ID" value="MEM0515502.1"/>
    <property type="molecule type" value="Genomic_DNA"/>
</dbReference>
<comment type="caution">
    <text evidence="1">The sequence shown here is derived from an EMBL/GenBank/DDBJ whole genome shotgun (WGS) entry which is preliminary data.</text>
</comment>
<organism evidence="1 2">
    <name type="scientific">Pseudoalteromonas qingdaonensis</name>
    <dbReference type="NCBI Taxonomy" id="3131913"/>
    <lineage>
        <taxon>Bacteria</taxon>
        <taxon>Pseudomonadati</taxon>
        <taxon>Pseudomonadota</taxon>
        <taxon>Gammaproteobacteria</taxon>
        <taxon>Alteromonadales</taxon>
        <taxon>Pseudoalteromonadaceae</taxon>
        <taxon>Pseudoalteromonas</taxon>
    </lineage>
</organism>
<protein>
    <submittedName>
        <fullName evidence="1">DUF3630 family protein</fullName>
    </submittedName>
</protein>
<keyword evidence="2" id="KW-1185">Reference proteome</keyword>
<sequence>MTTLSLDRDHQVIIINPDIMPEADEFDFWGQIFLHQDEISIGEFSQGADRHMLRFHYRNCPFELHFEYYGDNLWIAASGTESELLLESLTDYLSAN</sequence>
<evidence type="ECO:0000313" key="1">
    <source>
        <dbReference type="EMBL" id="MEM0515502.1"/>
    </source>
</evidence>
<gene>
    <name evidence="1" type="ORF">WCN91_08775</name>
</gene>
<dbReference type="InterPro" id="IPR022080">
    <property type="entry name" value="DUF3630"/>
</dbReference>
<dbReference type="Pfam" id="PF12305">
    <property type="entry name" value="DUF3630"/>
    <property type="match status" value="1"/>
</dbReference>
<proteinExistence type="predicted"/>